<feature type="region of interest" description="Disordered" evidence="1">
    <location>
        <begin position="66"/>
        <end position="208"/>
    </location>
</feature>
<feature type="compositionally biased region" description="Polar residues" evidence="1">
    <location>
        <begin position="156"/>
        <end position="168"/>
    </location>
</feature>
<dbReference type="RefSeq" id="XP_065659463.1">
    <property type="nucleotide sequence ID" value="XM_065803391.1"/>
</dbReference>
<accession>A0ABM4CCS4</accession>
<feature type="compositionally biased region" description="Low complexity" evidence="1">
    <location>
        <begin position="182"/>
        <end position="194"/>
    </location>
</feature>
<dbReference type="InterPro" id="IPR032979">
    <property type="entry name" value="ENGase"/>
</dbReference>
<feature type="transmembrane region" description="Helical" evidence="2">
    <location>
        <begin position="6"/>
        <end position="24"/>
    </location>
</feature>
<evidence type="ECO:0000259" key="3">
    <source>
        <dbReference type="Pfam" id="PF03644"/>
    </source>
</evidence>
<keyword evidence="2" id="KW-0472">Membrane</keyword>
<feature type="domain" description="Cytosolic endo-beta-N-acetylglucosaminidase TIM barrel" evidence="3">
    <location>
        <begin position="291"/>
        <end position="565"/>
    </location>
</feature>
<keyword evidence="2" id="KW-0812">Transmembrane</keyword>
<feature type="compositionally biased region" description="Polar residues" evidence="1">
    <location>
        <begin position="78"/>
        <end position="94"/>
    </location>
</feature>
<organism evidence="4 5">
    <name type="scientific">Hydra vulgaris</name>
    <name type="common">Hydra</name>
    <name type="synonym">Hydra attenuata</name>
    <dbReference type="NCBI Taxonomy" id="6087"/>
    <lineage>
        <taxon>Eukaryota</taxon>
        <taxon>Metazoa</taxon>
        <taxon>Cnidaria</taxon>
        <taxon>Hydrozoa</taxon>
        <taxon>Hydroidolina</taxon>
        <taxon>Anthoathecata</taxon>
        <taxon>Aplanulata</taxon>
        <taxon>Hydridae</taxon>
        <taxon>Hydra</taxon>
    </lineage>
</organism>
<gene>
    <name evidence="5" type="primary">LOC100206857</name>
</gene>
<protein>
    <submittedName>
        <fullName evidence="5">Uncharacterized protein LOC100206857 isoform X2</fullName>
    </submittedName>
</protein>
<proteinExistence type="predicted"/>
<keyword evidence="4" id="KW-1185">Reference proteome</keyword>
<reference evidence="5" key="1">
    <citation type="submission" date="2025-08" db="UniProtKB">
        <authorList>
            <consortium name="RefSeq"/>
        </authorList>
    </citation>
    <scope>IDENTIFICATION</scope>
</reference>
<evidence type="ECO:0000256" key="2">
    <source>
        <dbReference type="SAM" id="Phobius"/>
    </source>
</evidence>
<evidence type="ECO:0000313" key="5">
    <source>
        <dbReference type="RefSeq" id="XP_065659463.1"/>
    </source>
</evidence>
<evidence type="ECO:0000256" key="1">
    <source>
        <dbReference type="SAM" id="MobiDB-lite"/>
    </source>
</evidence>
<evidence type="ECO:0000313" key="4">
    <source>
        <dbReference type="Proteomes" id="UP001652625"/>
    </source>
</evidence>
<name>A0ABM4CCS4_HYDVU</name>
<dbReference type="CDD" id="cd06547">
    <property type="entry name" value="GH85_ENGase"/>
    <property type="match status" value="1"/>
</dbReference>
<dbReference type="GeneID" id="100206857"/>
<feature type="compositionally biased region" description="Polar residues" evidence="1">
    <location>
        <begin position="195"/>
        <end position="204"/>
    </location>
</feature>
<dbReference type="Proteomes" id="UP001652625">
    <property type="component" value="Chromosome 08"/>
</dbReference>
<feature type="compositionally biased region" description="Basic and acidic residues" evidence="1">
    <location>
        <begin position="95"/>
        <end position="136"/>
    </location>
</feature>
<feature type="compositionally biased region" description="Basic and acidic residues" evidence="1">
    <location>
        <begin position="169"/>
        <end position="181"/>
    </location>
</feature>
<dbReference type="Pfam" id="PF03644">
    <property type="entry name" value="Glyco_hydro_85"/>
    <property type="match status" value="1"/>
</dbReference>
<dbReference type="InterPro" id="IPR005201">
    <property type="entry name" value="TIM_ENGase"/>
</dbReference>
<dbReference type="Gene3D" id="2.60.120.260">
    <property type="entry name" value="Galactose-binding domain-like"/>
    <property type="match status" value="1"/>
</dbReference>
<dbReference type="PANTHER" id="PTHR13246">
    <property type="entry name" value="ENDO BETA N-ACETYLGLUCOSAMINIDASE"/>
    <property type="match status" value="1"/>
</dbReference>
<dbReference type="Gene3D" id="3.20.20.80">
    <property type="entry name" value="Glycosidases"/>
    <property type="match status" value="1"/>
</dbReference>
<sequence length="901" mass="103027">MFEFFSIISGIIIILITAIFLFYNSKKKQVVHDKGSTLFKDLSKEELIKARLEFYSRSPFLNYKNEKSLKEESTSSSPTINVGGSINNKDSQTFSKEEKNLEKNDEKKRVGHEKRSSSLKNPLKEELSKTNSEIHSRSLILSNKNKESLKKKSTLHSPTNVEENSNNEAHQKLNKKERSVEKNANNKQQNVDNNLKTLNKISKNSQERNEISLRDSVKKSNINEVILKSFSSYSELPLPTIQPIKSIEEMLAWIPGYDDFCRSIAPRKKFSRKGSYAKTLVCHDMKGGYIEDRFVQGFGSDKCYRFHDWNHIDSFCYFSHNLVTIPPPCWTNAAHIHGVKSLGTFITEWQDGARACTSIFSDISSVKRFAKVLVEIACYYNFDGWLINIENDIIPSQVENLKKFIQILTKHLHDRIPDSEVIWYDSVLSTGQLKWQNKLCLENKTFFDLCDGIFLNYNWSIYDLQHSLFTSGEARKLDVYVGVDVFGRGCFGGGGWNSYKAMQVIREKKLSAAIFAPGWVMENHGEAEFTKNNKKFWELLTAYLYPRFLNELPFVTSFCQGYGAKVFVQGKMLQNKPWTNLSAQSFQPTFSNNLYQLGPKEGMQVDCIEFQTEEAYNGGGCLCIKGLAKPREEQTRTVLRLFKTDIKLMESTKYSVEFTYKCSSDRVQLFLLLLLEDNPSYVVFNPSKAEIQNCSVSSTYAITNLQDSQYVFQEPLNNQTLTTNTEGIWLTRSYSFVAQKSCCLQEIRVILATGGIVDVDEKLPFTVLLGEIKVCLSSELHRSISSAKNLQCHNLSSIKYELKQKLCFTLSWNISLSEKEIFPKCFDIFCSGNIITESNATLDDINFGYFIGRSYNNLYCVNELIVPLVCGEGVIITVQGVSELNTRQNYDECARILIKWP</sequence>
<dbReference type="PANTHER" id="PTHR13246:SF1">
    <property type="entry name" value="CYTOSOLIC ENDO-BETA-N-ACETYLGLUCOSAMINIDASE"/>
    <property type="match status" value="1"/>
</dbReference>
<keyword evidence="2" id="KW-1133">Transmembrane helix</keyword>